<reference evidence="2" key="1">
    <citation type="submission" date="2023-07" db="EMBL/GenBank/DDBJ databases">
        <title>The genome sequence of Rhodocytophaga aerolata KACC 12507.</title>
        <authorList>
            <person name="Zhang X."/>
        </authorList>
    </citation>
    <scope>NUCLEOTIDE SEQUENCE</scope>
    <source>
        <strain evidence="2">KACC 12507</strain>
    </source>
</reference>
<keyword evidence="1" id="KW-0732">Signal</keyword>
<sequence>MKKHILYAGLLLSIDLNAQSVSSGLDAQTNIDALGTDNLNGMVRKFDTRYEGVRGTPYLVNYWNNGTIVLKGGKKLSEVPVKVDLFGYEIISKRVSGDSIIVKAATIDKVMLTDVLTGQVHTFKKWADLGMAKAGYADIMYDGKYLLIADRKKTLVKANYQGGYSANRPYDEFIDEVSFFVKKPDQNLEKIKLSRKAILEVFPDHQAELKSFISKNQIDFREVSQVIKIFHFYDTL</sequence>
<protein>
    <submittedName>
        <fullName evidence="2">Uncharacterized protein</fullName>
    </submittedName>
</protein>
<dbReference type="RefSeq" id="WP_302041421.1">
    <property type="nucleotide sequence ID" value="NZ_JAUKPO010000033.1"/>
</dbReference>
<accession>A0ABT8REU0</accession>
<evidence type="ECO:0000313" key="2">
    <source>
        <dbReference type="EMBL" id="MDO1450620.1"/>
    </source>
</evidence>
<organism evidence="2 3">
    <name type="scientific">Rhodocytophaga aerolata</name>
    <dbReference type="NCBI Taxonomy" id="455078"/>
    <lineage>
        <taxon>Bacteria</taxon>
        <taxon>Pseudomonadati</taxon>
        <taxon>Bacteroidota</taxon>
        <taxon>Cytophagia</taxon>
        <taxon>Cytophagales</taxon>
        <taxon>Rhodocytophagaceae</taxon>
        <taxon>Rhodocytophaga</taxon>
    </lineage>
</organism>
<evidence type="ECO:0000313" key="3">
    <source>
        <dbReference type="Proteomes" id="UP001168528"/>
    </source>
</evidence>
<dbReference type="EMBL" id="JAUKPO010000033">
    <property type="protein sequence ID" value="MDO1450620.1"/>
    <property type="molecule type" value="Genomic_DNA"/>
</dbReference>
<gene>
    <name evidence="2" type="ORF">Q0590_30385</name>
</gene>
<proteinExistence type="predicted"/>
<name>A0ABT8REU0_9BACT</name>
<dbReference type="Proteomes" id="UP001168528">
    <property type="component" value="Unassembled WGS sequence"/>
</dbReference>
<feature type="signal peptide" evidence="1">
    <location>
        <begin position="1"/>
        <end position="18"/>
    </location>
</feature>
<feature type="chain" id="PRO_5047296174" evidence="1">
    <location>
        <begin position="19"/>
        <end position="236"/>
    </location>
</feature>
<keyword evidence="3" id="KW-1185">Reference proteome</keyword>
<evidence type="ECO:0000256" key="1">
    <source>
        <dbReference type="SAM" id="SignalP"/>
    </source>
</evidence>
<comment type="caution">
    <text evidence="2">The sequence shown here is derived from an EMBL/GenBank/DDBJ whole genome shotgun (WGS) entry which is preliminary data.</text>
</comment>